<dbReference type="CDD" id="cd03818">
    <property type="entry name" value="GT4_ExpC-like"/>
    <property type="match status" value="1"/>
</dbReference>
<dbReference type="PANTHER" id="PTHR12526">
    <property type="entry name" value="GLYCOSYLTRANSFERASE"/>
    <property type="match status" value="1"/>
</dbReference>
<keyword evidence="6" id="KW-1185">Reference proteome</keyword>
<dbReference type="InterPro" id="IPR001296">
    <property type="entry name" value="Glyco_trans_1"/>
</dbReference>
<dbReference type="PANTHER" id="PTHR12526:SF510">
    <property type="entry name" value="D-INOSITOL 3-PHOSPHATE GLYCOSYLTRANSFERASE"/>
    <property type="match status" value="1"/>
</dbReference>
<organism evidence="5 6">
    <name type="scientific">Novosphingobium bradum</name>
    <dbReference type="NCBI Taxonomy" id="1737444"/>
    <lineage>
        <taxon>Bacteria</taxon>
        <taxon>Pseudomonadati</taxon>
        <taxon>Pseudomonadota</taxon>
        <taxon>Alphaproteobacteria</taxon>
        <taxon>Sphingomonadales</taxon>
        <taxon>Sphingomonadaceae</taxon>
        <taxon>Novosphingobium</taxon>
    </lineage>
</organism>
<accession>A0ABV7IUB8</accession>
<comment type="caution">
    <text evidence="5">The sequence shown here is derived from an EMBL/GenBank/DDBJ whole genome shotgun (WGS) entry which is preliminary data.</text>
</comment>
<dbReference type="Pfam" id="PF12000">
    <property type="entry name" value="Glyco_trans_4_3"/>
    <property type="match status" value="1"/>
</dbReference>
<evidence type="ECO:0000313" key="5">
    <source>
        <dbReference type="EMBL" id="MFC3173772.1"/>
    </source>
</evidence>
<keyword evidence="2" id="KW-0808">Transferase</keyword>
<dbReference type="InterPro" id="IPR022623">
    <property type="entry name" value="Glyco_trans_4"/>
</dbReference>
<evidence type="ECO:0000313" key="6">
    <source>
        <dbReference type="Proteomes" id="UP001595604"/>
    </source>
</evidence>
<evidence type="ECO:0000259" key="4">
    <source>
        <dbReference type="Pfam" id="PF12000"/>
    </source>
</evidence>
<dbReference type="Gene3D" id="3.40.50.2000">
    <property type="entry name" value="Glycogen Phosphorylase B"/>
    <property type="match status" value="2"/>
</dbReference>
<feature type="domain" description="Glycosyl transferase family 1" evidence="3">
    <location>
        <begin position="212"/>
        <end position="377"/>
    </location>
</feature>
<sequence>MKILFVHQNMPGQFKHLAPALARAGHEVTFLTQRGDVDLPGVRRATYAKPRAAHASTHHYVRLFENSVLAGQQVVRACQQLQRHGWMPDVIVAHPGWGEALFVKDVWPHVPLLNYCEFYYGGPGSDIGFLPEEPADLDAICRVRARNASHLLSLEACDAGLSPTRWQHSRHPAPFQPRIRTIFDGIDSGIVRPNPRASFTLPGGRVLTAADEVVTYVARNLEPYRGYPSFIRALPGLLAQRPEAQVVIVGGDEVSYGRGPPEAPNWREHMAREVSLDPARVHFTGKLPYARYLALLQVSSLHIYLTVPFVLSWSCLEAMSAGCLVLASDTAPVLEAVEDGVNGLLCDFHSPVDIASKATAALAARADLGALRKAARQTVLDRYDLSRCLPAQMRLVEDVAAMRG</sequence>
<protein>
    <submittedName>
        <fullName evidence="5">Glycosyltransferase family 4 protein</fullName>
    </submittedName>
</protein>
<evidence type="ECO:0000256" key="2">
    <source>
        <dbReference type="ARBA" id="ARBA00022679"/>
    </source>
</evidence>
<dbReference type="Pfam" id="PF00534">
    <property type="entry name" value="Glycos_transf_1"/>
    <property type="match status" value="1"/>
</dbReference>
<dbReference type="EMBL" id="JBHRTQ010000006">
    <property type="protein sequence ID" value="MFC3173772.1"/>
    <property type="molecule type" value="Genomic_DNA"/>
</dbReference>
<dbReference type="RefSeq" id="WP_379509158.1">
    <property type="nucleotide sequence ID" value="NZ_JBHRTQ010000006.1"/>
</dbReference>
<keyword evidence="1" id="KW-0328">Glycosyltransferase</keyword>
<dbReference type="Proteomes" id="UP001595604">
    <property type="component" value="Unassembled WGS sequence"/>
</dbReference>
<evidence type="ECO:0000259" key="3">
    <source>
        <dbReference type="Pfam" id="PF00534"/>
    </source>
</evidence>
<evidence type="ECO:0000256" key="1">
    <source>
        <dbReference type="ARBA" id="ARBA00022676"/>
    </source>
</evidence>
<proteinExistence type="predicted"/>
<gene>
    <name evidence="5" type="ORF">ACFOD9_05855</name>
</gene>
<name>A0ABV7IUB8_9SPHN</name>
<feature type="domain" description="Glycosyl transferase family 4" evidence="4">
    <location>
        <begin position="25"/>
        <end position="188"/>
    </location>
</feature>
<reference evidence="6" key="1">
    <citation type="journal article" date="2019" name="Int. J. Syst. Evol. Microbiol.">
        <title>The Global Catalogue of Microorganisms (GCM) 10K type strain sequencing project: providing services to taxonomists for standard genome sequencing and annotation.</title>
        <authorList>
            <consortium name="The Broad Institute Genomics Platform"/>
            <consortium name="The Broad Institute Genome Sequencing Center for Infectious Disease"/>
            <person name="Wu L."/>
            <person name="Ma J."/>
        </authorList>
    </citation>
    <scope>NUCLEOTIDE SEQUENCE [LARGE SCALE GENOMIC DNA]</scope>
    <source>
        <strain evidence="6">KCTC 42984</strain>
    </source>
</reference>
<dbReference type="SUPFAM" id="SSF53756">
    <property type="entry name" value="UDP-Glycosyltransferase/glycogen phosphorylase"/>
    <property type="match status" value="1"/>
</dbReference>